<keyword evidence="3" id="KW-0032">Aminotransferase</keyword>
<dbReference type="CDD" id="cd00609">
    <property type="entry name" value="AAT_like"/>
    <property type="match status" value="1"/>
</dbReference>
<name>W4QBK6_9BACI</name>
<dbReference type="GO" id="GO:0003677">
    <property type="term" value="F:DNA binding"/>
    <property type="evidence" value="ECO:0007669"/>
    <property type="project" value="UniProtKB-KW"/>
</dbReference>
<evidence type="ECO:0000256" key="2">
    <source>
        <dbReference type="ARBA" id="ARBA00005384"/>
    </source>
</evidence>
<sequence length="470" mass="53930">MLWLSIDRQLERPLTEQIYTQIKRRILQAELKANERLPSTRQLAQDLSVSRNVTIEAYERLMAEGYIETRQGSGTYVSYGAHFELNQHMSLSNINEERSLSDDQDITNFRSGIPDLRLFPRAIWAKLTYNTIHNCDYKALSYSNPEGLLELREQLASYLLKVRGVQCHSSQIVITSGATQALSLVAKLLLSKGDQIIMEDPITEDIQSIFSSSGAIIKGIPVDHNGLQTDLIKQDERLKAIFVTPSHQFPLGSTLPIQRRIHLIHIARAANCYIVEDDYDSEFRHEGAPISSLQGLDPTRVIYIGSFSKILSPALRIGYLVLPQPFIQKCREYKWFSDLHTPSVEQLTLARFIEKGHLERHILKMKKVYQKRRDLLIHLLHKTFPNQLSITGHSTGLHLIAEWHDLHFSKKIIETIRTNGVYLYPVEDHSIEKGHHTKKVIFGYGHLNEEEMNEGIRRLSKILNEIDLIS</sequence>
<proteinExistence type="inferred from homology"/>
<keyword evidence="6" id="KW-0238">DNA-binding</keyword>
<dbReference type="RefSeq" id="WP_035339744.1">
    <property type="nucleotide sequence ID" value="NZ_BAUU01000001.1"/>
</dbReference>
<organism evidence="9 10">
    <name type="scientific">Halalkalibacter hemicellulosilyticusJCM 9152</name>
    <dbReference type="NCBI Taxonomy" id="1236971"/>
    <lineage>
        <taxon>Bacteria</taxon>
        <taxon>Bacillati</taxon>
        <taxon>Bacillota</taxon>
        <taxon>Bacilli</taxon>
        <taxon>Bacillales</taxon>
        <taxon>Bacillaceae</taxon>
        <taxon>Halalkalibacter</taxon>
    </lineage>
</organism>
<dbReference type="EMBL" id="BAUU01000001">
    <property type="protein sequence ID" value="GAE28784.1"/>
    <property type="molecule type" value="Genomic_DNA"/>
</dbReference>
<dbReference type="InterPro" id="IPR015424">
    <property type="entry name" value="PyrdxlP-dep_Trfase"/>
</dbReference>
<evidence type="ECO:0000256" key="1">
    <source>
        <dbReference type="ARBA" id="ARBA00001933"/>
    </source>
</evidence>
<dbReference type="Gene3D" id="1.10.10.10">
    <property type="entry name" value="Winged helix-like DNA-binding domain superfamily/Winged helix DNA-binding domain"/>
    <property type="match status" value="1"/>
</dbReference>
<accession>W4QBK6</accession>
<dbReference type="InterPro" id="IPR036388">
    <property type="entry name" value="WH-like_DNA-bd_sf"/>
</dbReference>
<dbReference type="PANTHER" id="PTHR46577">
    <property type="entry name" value="HTH-TYPE TRANSCRIPTIONAL REGULATORY PROTEIN GABR"/>
    <property type="match status" value="1"/>
</dbReference>
<keyword evidence="10" id="KW-1185">Reference proteome</keyword>
<evidence type="ECO:0000313" key="9">
    <source>
        <dbReference type="EMBL" id="GAE28784.1"/>
    </source>
</evidence>
<protein>
    <submittedName>
        <fullName evidence="9">Transcriptional regulator</fullName>
    </submittedName>
</protein>
<dbReference type="PRINTS" id="PR00035">
    <property type="entry name" value="HTHGNTR"/>
</dbReference>
<dbReference type="CDD" id="cd07377">
    <property type="entry name" value="WHTH_GntR"/>
    <property type="match status" value="1"/>
</dbReference>
<keyword evidence="3" id="KW-0808">Transferase</keyword>
<evidence type="ECO:0000313" key="10">
    <source>
        <dbReference type="Proteomes" id="UP000018895"/>
    </source>
</evidence>
<dbReference type="GO" id="GO:0008483">
    <property type="term" value="F:transaminase activity"/>
    <property type="evidence" value="ECO:0007669"/>
    <property type="project" value="UniProtKB-KW"/>
</dbReference>
<dbReference type="SUPFAM" id="SSF53383">
    <property type="entry name" value="PLP-dependent transferases"/>
    <property type="match status" value="1"/>
</dbReference>
<comment type="cofactor">
    <cofactor evidence="1">
        <name>pyridoxal 5'-phosphate</name>
        <dbReference type="ChEBI" id="CHEBI:597326"/>
    </cofactor>
</comment>
<keyword evidence="5" id="KW-0805">Transcription regulation</keyword>
<dbReference type="PANTHER" id="PTHR46577:SF1">
    <property type="entry name" value="HTH-TYPE TRANSCRIPTIONAL REGULATORY PROTEIN GABR"/>
    <property type="match status" value="1"/>
</dbReference>
<dbReference type="InterPro" id="IPR000524">
    <property type="entry name" value="Tscrpt_reg_HTH_GntR"/>
</dbReference>
<dbReference type="STRING" id="1236971.JCM9152_117"/>
<dbReference type="AlphaFoldDB" id="W4QBK6"/>
<dbReference type="GO" id="GO:0003700">
    <property type="term" value="F:DNA-binding transcription factor activity"/>
    <property type="evidence" value="ECO:0007669"/>
    <property type="project" value="InterPro"/>
</dbReference>
<evidence type="ECO:0000256" key="3">
    <source>
        <dbReference type="ARBA" id="ARBA00022576"/>
    </source>
</evidence>
<dbReference type="InterPro" id="IPR051446">
    <property type="entry name" value="HTH_trans_reg/aminotransferase"/>
</dbReference>
<dbReference type="Proteomes" id="UP000018895">
    <property type="component" value="Unassembled WGS sequence"/>
</dbReference>
<reference evidence="9" key="1">
    <citation type="journal article" date="2014" name="Genome Announc.">
        <title>Draft Genome Sequences of Three Alkaliphilic Bacillus Strains, Bacillus wakoensis JCM 9140T, Bacillus akibai JCM 9157T, and Bacillus hemicellulosilyticus JCM 9152T.</title>
        <authorList>
            <person name="Yuki M."/>
            <person name="Oshima K."/>
            <person name="Suda W."/>
            <person name="Oshida Y."/>
            <person name="Kitamura K."/>
            <person name="Iida T."/>
            <person name="Hattori M."/>
            <person name="Ohkuma M."/>
        </authorList>
    </citation>
    <scope>NUCLEOTIDE SEQUENCE [LARGE SCALE GENOMIC DNA]</scope>
    <source>
        <strain evidence="9">JCM 9152</strain>
    </source>
</reference>
<comment type="caution">
    <text evidence="9">The sequence shown here is derived from an EMBL/GenBank/DDBJ whole genome shotgun (WGS) entry which is preliminary data.</text>
</comment>
<dbReference type="OrthoDB" id="9808770at2"/>
<dbReference type="Pfam" id="PF00392">
    <property type="entry name" value="GntR"/>
    <property type="match status" value="1"/>
</dbReference>
<comment type="similarity">
    <text evidence="2">In the C-terminal section; belongs to the class-I pyridoxal-phosphate-dependent aminotransferase family.</text>
</comment>
<dbReference type="PROSITE" id="PS50949">
    <property type="entry name" value="HTH_GNTR"/>
    <property type="match status" value="1"/>
</dbReference>
<evidence type="ECO:0000256" key="5">
    <source>
        <dbReference type="ARBA" id="ARBA00023015"/>
    </source>
</evidence>
<dbReference type="GO" id="GO:0030170">
    <property type="term" value="F:pyridoxal phosphate binding"/>
    <property type="evidence" value="ECO:0007669"/>
    <property type="project" value="InterPro"/>
</dbReference>
<gene>
    <name evidence="9" type="ORF">JCM9152_117</name>
</gene>
<dbReference type="InterPro" id="IPR004839">
    <property type="entry name" value="Aminotransferase_I/II_large"/>
</dbReference>
<dbReference type="Pfam" id="PF00155">
    <property type="entry name" value="Aminotran_1_2"/>
    <property type="match status" value="1"/>
</dbReference>
<dbReference type="Gene3D" id="3.40.640.10">
    <property type="entry name" value="Type I PLP-dependent aspartate aminotransferase-like (Major domain)"/>
    <property type="match status" value="1"/>
</dbReference>
<dbReference type="SMART" id="SM00345">
    <property type="entry name" value="HTH_GNTR"/>
    <property type="match status" value="1"/>
</dbReference>
<evidence type="ECO:0000259" key="8">
    <source>
        <dbReference type="PROSITE" id="PS50949"/>
    </source>
</evidence>
<feature type="domain" description="HTH gntR-type" evidence="8">
    <location>
        <begin position="12"/>
        <end position="80"/>
    </location>
</feature>
<evidence type="ECO:0000256" key="7">
    <source>
        <dbReference type="ARBA" id="ARBA00023163"/>
    </source>
</evidence>
<keyword evidence="7" id="KW-0804">Transcription</keyword>
<keyword evidence="4" id="KW-0663">Pyridoxal phosphate</keyword>
<evidence type="ECO:0000256" key="6">
    <source>
        <dbReference type="ARBA" id="ARBA00023125"/>
    </source>
</evidence>
<evidence type="ECO:0000256" key="4">
    <source>
        <dbReference type="ARBA" id="ARBA00022898"/>
    </source>
</evidence>
<dbReference type="InterPro" id="IPR015421">
    <property type="entry name" value="PyrdxlP-dep_Trfase_major"/>
</dbReference>
<dbReference type="InterPro" id="IPR036390">
    <property type="entry name" value="WH_DNA-bd_sf"/>
</dbReference>
<dbReference type="SUPFAM" id="SSF46785">
    <property type="entry name" value="Winged helix' DNA-binding domain"/>
    <property type="match status" value="1"/>
</dbReference>